<dbReference type="InterPro" id="IPR014030">
    <property type="entry name" value="Ketoacyl_synth_N"/>
</dbReference>
<protein>
    <recommendedName>
        <fullName evidence="4 14">3-oxoacyl-[acyl-carrier-protein] synthase 2</fullName>
        <ecNumber evidence="3 14">2.3.1.179</ecNumber>
    </recommendedName>
</protein>
<feature type="active site" description="For beta-ketoacyl synthase activity" evidence="15">
    <location>
        <position position="163"/>
    </location>
</feature>
<dbReference type="Pfam" id="PF00109">
    <property type="entry name" value="ketoacyl-synt"/>
    <property type="match status" value="1"/>
</dbReference>
<dbReference type="PANTHER" id="PTHR11712">
    <property type="entry name" value="POLYKETIDE SYNTHASE-RELATED"/>
    <property type="match status" value="1"/>
</dbReference>
<dbReference type="SMART" id="SM00825">
    <property type="entry name" value="PKS_KS"/>
    <property type="match status" value="1"/>
</dbReference>
<proteinExistence type="inferred from homology"/>
<keyword evidence="19" id="KW-1185">Reference proteome</keyword>
<dbReference type="Pfam" id="PF02801">
    <property type="entry name" value="Ketoacyl-synt_C"/>
    <property type="match status" value="1"/>
</dbReference>
<dbReference type="GO" id="GO:0005829">
    <property type="term" value="C:cytosol"/>
    <property type="evidence" value="ECO:0007669"/>
    <property type="project" value="TreeGrafter"/>
</dbReference>
<evidence type="ECO:0000256" key="13">
    <source>
        <dbReference type="ARBA" id="ARBA00047659"/>
    </source>
</evidence>
<keyword evidence="7" id="KW-0276">Fatty acid metabolism</keyword>
<keyword evidence="6 14" id="KW-0808">Transferase</keyword>
<keyword evidence="9 14" id="KW-0275">Fatty acid biosynthesis</keyword>
<evidence type="ECO:0000256" key="10">
    <source>
        <dbReference type="ARBA" id="ARBA00023315"/>
    </source>
</evidence>
<name>D4YRT9_9LACO</name>
<evidence type="ECO:0000256" key="8">
    <source>
        <dbReference type="ARBA" id="ARBA00023098"/>
    </source>
</evidence>
<evidence type="ECO:0000256" key="16">
    <source>
        <dbReference type="RuleBase" id="RU003694"/>
    </source>
</evidence>
<dbReference type="UniPathway" id="UPA00094"/>
<dbReference type="PROSITE" id="PS52004">
    <property type="entry name" value="KS3_2"/>
    <property type="match status" value="1"/>
</dbReference>
<evidence type="ECO:0000313" key="18">
    <source>
        <dbReference type="EMBL" id="EFG56169.1"/>
    </source>
</evidence>
<dbReference type="GO" id="GO:0004315">
    <property type="term" value="F:3-oxoacyl-[acyl-carrier-protein] synthase activity"/>
    <property type="evidence" value="ECO:0007669"/>
    <property type="project" value="UniProtKB-UniRule"/>
</dbReference>
<comment type="function">
    <text evidence="11 14">Involved in the type II fatty acid elongation cycle. Catalyzes the elongation of a wide range of acyl-ACP by the addition of two carbons from malonyl-ACP to an acyl acceptor. Can efficiently catalyze the conversion of palmitoleoyl-ACP (cis-hexadec-9-enoyl-ACP) to cis-vaccenoyl-ACP (cis-octadec-11-enoyl-ACP), an essential step in the thermal regulation of fatty acid composition.</text>
</comment>
<dbReference type="EC" id="2.3.1.179" evidence="3 14"/>
<sequence>MMQRVVITGMGAIAPNGNGLKKFVKNTLDGKVGIKLISKFDAKETGITVAGEIDDFDPADFVGKKEARRMDLYSQYAIQTASEAVEMAGIDSDNTKPEDLGAIFGTGIGGLTTIEKQVIRMHDKGPRRVSPFFIPMAIANMAAGNISIRFNAKNISTSIVTACASGTNSIGEAYRQIAEGRAQAMIAGGSEATVNETAISGFAALTALSKNTDPEHASLPFDQDRNGFVLGEGSGAMVLESLEHAQARDAKILGEIVGYGTTSDAYHITSPDPDGEGAARAMQMAIDEAKIKPDQVGYINAHGTATHANDSSESKAINKVFGDDSSVLVSSTKGMTGHLLGAAGAIEAVITVASLNENKFPANVGCFKQDPDCKINLVNKENQNFETEYAISNSFGFGGHNAVLAFKKWSEN</sequence>
<organism evidence="18 19">
    <name type="scientific">Lactobacillus amylolyticus DSM 11664</name>
    <dbReference type="NCBI Taxonomy" id="585524"/>
    <lineage>
        <taxon>Bacteria</taxon>
        <taxon>Bacillati</taxon>
        <taxon>Bacillota</taxon>
        <taxon>Bacilli</taxon>
        <taxon>Lactobacillales</taxon>
        <taxon>Lactobacillaceae</taxon>
        <taxon>Lactobacillus</taxon>
    </lineage>
</organism>
<dbReference type="PIRSF" id="PIRSF000447">
    <property type="entry name" value="KAS_II"/>
    <property type="match status" value="1"/>
</dbReference>
<evidence type="ECO:0000256" key="6">
    <source>
        <dbReference type="ARBA" id="ARBA00022679"/>
    </source>
</evidence>
<evidence type="ECO:0000256" key="9">
    <source>
        <dbReference type="ARBA" id="ARBA00023160"/>
    </source>
</evidence>
<comment type="pathway">
    <text evidence="1 14">Lipid metabolism; fatty acid biosynthesis.</text>
</comment>
<keyword evidence="10 14" id="KW-0012">Acyltransferase</keyword>
<dbReference type="Proteomes" id="UP000004069">
    <property type="component" value="Unassembled WGS sequence"/>
</dbReference>
<dbReference type="AlphaFoldDB" id="D4YRT9"/>
<dbReference type="EMBL" id="ADNY01000010">
    <property type="protein sequence ID" value="EFG56169.1"/>
    <property type="molecule type" value="Genomic_DNA"/>
</dbReference>
<comment type="catalytic activity">
    <reaction evidence="12 14">
        <text>(9Z)-hexadecenoyl-[ACP] + malonyl-[ACP] + H(+) = 3-oxo-(11Z)-octadecenoyl-[ACP] + holo-[ACP] + CO2</text>
        <dbReference type="Rhea" id="RHEA:55040"/>
        <dbReference type="Rhea" id="RHEA-COMP:9623"/>
        <dbReference type="Rhea" id="RHEA-COMP:9685"/>
        <dbReference type="Rhea" id="RHEA-COMP:10800"/>
        <dbReference type="Rhea" id="RHEA-COMP:14074"/>
        <dbReference type="ChEBI" id="CHEBI:15378"/>
        <dbReference type="ChEBI" id="CHEBI:16526"/>
        <dbReference type="ChEBI" id="CHEBI:64479"/>
        <dbReference type="ChEBI" id="CHEBI:78449"/>
        <dbReference type="ChEBI" id="CHEBI:83989"/>
        <dbReference type="ChEBI" id="CHEBI:138538"/>
        <dbReference type="EC" id="2.3.1.179"/>
    </reaction>
</comment>
<dbReference type="eggNOG" id="COG0304">
    <property type="taxonomic scope" value="Bacteria"/>
</dbReference>
<evidence type="ECO:0000256" key="4">
    <source>
        <dbReference type="ARBA" id="ARBA00014657"/>
    </source>
</evidence>
<keyword evidence="8" id="KW-0443">Lipid metabolism</keyword>
<dbReference type="InterPro" id="IPR016039">
    <property type="entry name" value="Thiolase-like"/>
</dbReference>
<dbReference type="NCBIfam" id="NF005589">
    <property type="entry name" value="PRK07314.1"/>
    <property type="match status" value="1"/>
</dbReference>
<comment type="caution">
    <text evidence="18">The sequence shown here is derived from an EMBL/GenBank/DDBJ whole genome shotgun (WGS) entry which is preliminary data.</text>
</comment>
<comment type="catalytic activity">
    <reaction evidence="13 14">
        <text>a fatty acyl-[ACP] + malonyl-[ACP] + H(+) = a 3-oxoacyl-[ACP] + holo-[ACP] + CO2</text>
        <dbReference type="Rhea" id="RHEA:22836"/>
        <dbReference type="Rhea" id="RHEA-COMP:9623"/>
        <dbReference type="Rhea" id="RHEA-COMP:9685"/>
        <dbReference type="Rhea" id="RHEA-COMP:9916"/>
        <dbReference type="Rhea" id="RHEA-COMP:14125"/>
        <dbReference type="ChEBI" id="CHEBI:15378"/>
        <dbReference type="ChEBI" id="CHEBI:16526"/>
        <dbReference type="ChEBI" id="CHEBI:64479"/>
        <dbReference type="ChEBI" id="CHEBI:78449"/>
        <dbReference type="ChEBI" id="CHEBI:78776"/>
        <dbReference type="ChEBI" id="CHEBI:138651"/>
    </reaction>
</comment>
<evidence type="ECO:0000256" key="5">
    <source>
        <dbReference type="ARBA" id="ARBA00022516"/>
    </source>
</evidence>
<reference evidence="18 19" key="1">
    <citation type="submission" date="2010-04" db="EMBL/GenBank/DDBJ databases">
        <authorList>
            <person name="Muzny D."/>
            <person name="Qin X."/>
            <person name="Deng J."/>
            <person name="Jiang H."/>
            <person name="Liu Y."/>
            <person name="Qu J."/>
            <person name="Song X.-Z."/>
            <person name="Zhang L."/>
            <person name="Thornton R."/>
            <person name="Coyle M."/>
            <person name="Francisco L."/>
            <person name="Jackson L."/>
            <person name="Javaid M."/>
            <person name="Korchina V."/>
            <person name="Kovar C."/>
            <person name="Mata R."/>
            <person name="Mathew T."/>
            <person name="Ngo R."/>
            <person name="Nguyen L."/>
            <person name="Nguyen N."/>
            <person name="Okwuonu G."/>
            <person name="Ongeri F."/>
            <person name="Pham C."/>
            <person name="Simmons D."/>
            <person name="Wilczek-Boney K."/>
            <person name="Hale W."/>
            <person name="Jakkamsetti A."/>
            <person name="Pham P."/>
            <person name="Ruth R."/>
            <person name="San Lucas F."/>
            <person name="Warren J."/>
            <person name="Zhang J."/>
            <person name="Zhao Z."/>
            <person name="Zhou C."/>
            <person name="Zhu D."/>
            <person name="Lee S."/>
            <person name="Bess C."/>
            <person name="Blankenburg K."/>
            <person name="Forbes L."/>
            <person name="Fu Q."/>
            <person name="Gubbala S."/>
            <person name="Hirani K."/>
            <person name="Jayaseelan J.C."/>
            <person name="Lara F."/>
            <person name="Munidasa M."/>
            <person name="Palculict T."/>
            <person name="Patil S."/>
            <person name="Pu L.-L."/>
            <person name="Saada N."/>
            <person name="Tang L."/>
            <person name="Weissenberger G."/>
            <person name="Zhu Y."/>
            <person name="Hemphill L."/>
            <person name="Shang Y."/>
            <person name="Youmans B."/>
            <person name="Ayvaz T."/>
            <person name="Ross M."/>
            <person name="Santibanez J."/>
            <person name="Aqrawi P."/>
            <person name="Gross S."/>
            <person name="Joshi V."/>
            <person name="Fowler G."/>
            <person name="Nazareth L."/>
            <person name="Reid J."/>
            <person name="Worley K."/>
            <person name="Petrosino J."/>
            <person name="Highlander S."/>
            <person name="Gibbs R."/>
        </authorList>
    </citation>
    <scope>NUCLEOTIDE SEQUENCE [LARGE SCALE GENOMIC DNA]</scope>
    <source>
        <strain evidence="18 19">DSM 11664</strain>
    </source>
</reference>
<dbReference type="PANTHER" id="PTHR11712:SF336">
    <property type="entry name" value="3-OXOACYL-[ACYL-CARRIER-PROTEIN] SYNTHASE, MITOCHONDRIAL"/>
    <property type="match status" value="1"/>
</dbReference>
<evidence type="ECO:0000256" key="12">
    <source>
        <dbReference type="ARBA" id="ARBA00047318"/>
    </source>
</evidence>
<dbReference type="CDD" id="cd00834">
    <property type="entry name" value="KAS_I_II"/>
    <property type="match status" value="1"/>
</dbReference>
<keyword evidence="5 14" id="KW-0444">Lipid biosynthesis</keyword>
<comment type="similarity">
    <text evidence="2 14 16">Belongs to the thiolase-like superfamily. Beta-ketoacyl-ACP synthases family.</text>
</comment>
<dbReference type="InterPro" id="IPR020841">
    <property type="entry name" value="PKS_Beta-ketoAc_synthase_dom"/>
</dbReference>
<evidence type="ECO:0000256" key="14">
    <source>
        <dbReference type="PIRNR" id="PIRNR000447"/>
    </source>
</evidence>
<evidence type="ECO:0000259" key="17">
    <source>
        <dbReference type="PROSITE" id="PS52004"/>
    </source>
</evidence>
<evidence type="ECO:0000256" key="2">
    <source>
        <dbReference type="ARBA" id="ARBA00008467"/>
    </source>
</evidence>
<dbReference type="GO" id="GO:0030497">
    <property type="term" value="P:fatty acid elongation"/>
    <property type="evidence" value="ECO:0007669"/>
    <property type="project" value="UniProtKB-ARBA"/>
</dbReference>
<evidence type="ECO:0000256" key="11">
    <source>
        <dbReference type="ARBA" id="ARBA00024006"/>
    </source>
</evidence>
<evidence type="ECO:0000256" key="15">
    <source>
        <dbReference type="PIRSR" id="PIRSR000447-1"/>
    </source>
</evidence>
<dbReference type="FunFam" id="3.40.47.10:FF:000029">
    <property type="entry name" value="3-oxoacyl-[acyl-carrier-protein] synthase 1"/>
    <property type="match status" value="1"/>
</dbReference>
<dbReference type="NCBIfam" id="TIGR03150">
    <property type="entry name" value="fabF"/>
    <property type="match status" value="1"/>
</dbReference>
<dbReference type="InterPro" id="IPR014031">
    <property type="entry name" value="Ketoacyl_synth_C"/>
</dbReference>
<accession>D4YRT9</accession>
<gene>
    <name evidence="18" type="primary">fabF</name>
    <name evidence="18" type="ORF">HMPREF0493_0217</name>
</gene>
<dbReference type="FunFam" id="3.40.47.10:FF:000018">
    <property type="entry name" value="3-oxoacyl-[acyl-carrier-protein] synthase 2"/>
    <property type="match status" value="1"/>
</dbReference>
<dbReference type="Gene3D" id="3.40.47.10">
    <property type="match status" value="1"/>
</dbReference>
<dbReference type="InterPro" id="IPR000794">
    <property type="entry name" value="Beta-ketoacyl_synthase"/>
</dbReference>
<dbReference type="InterPro" id="IPR017568">
    <property type="entry name" value="3-oxoacyl-ACP_synth-2"/>
</dbReference>
<evidence type="ECO:0000256" key="3">
    <source>
        <dbReference type="ARBA" id="ARBA00012356"/>
    </source>
</evidence>
<evidence type="ECO:0000256" key="7">
    <source>
        <dbReference type="ARBA" id="ARBA00022832"/>
    </source>
</evidence>
<dbReference type="PATRIC" id="fig|585524.9.peg.398"/>
<dbReference type="SUPFAM" id="SSF53901">
    <property type="entry name" value="Thiolase-like"/>
    <property type="match status" value="2"/>
</dbReference>
<evidence type="ECO:0000313" key="19">
    <source>
        <dbReference type="Proteomes" id="UP000004069"/>
    </source>
</evidence>
<evidence type="ECO:0000256" key="1">
    <source>
        <dbReference type="ARBA" id="ARBA00005194"/>
    </source>
</evidence>
<feature type="domain" description="Ketosynthase family 3 (KS3)" evidence="17">
    <location>
        <begin position="2"/>
        <end position="408"/>
    </location>
</feature>